<accession>A0A1B9I8C6</accession>
<keyword evidence="9" id="KW-0808">Transferase</keyword>
<dbReference type="PANTHER" id="PTHR42648:SF11">
    <property type="entry name" value="TRANSPOSON TY4-P GAG-POL POLYPROTEIN"/>
    <property type="match status" value="1"/>
</dbReference>
<evidence type="ECO:0000256" key="4">
    <source>
        <dbReference type="ARBA" id="ARBA00022759"/>
    </source>
</evidence>
<dbReference type="Gene3D" id="3.30.420.10">
    <property type="entry name" value="Ribonuclease H-like superfamily/Ribonuclease H"/>
    <property type="match status" value="1"/>
</dbReference>
<evidence type="ECO:0000313" key="11">
    <source>
        <dbReference type="EMBL" id="OCF51763.1"/>
    </source>
</evidence>
<protein>
    <recommendedName>
        <fullName evidence="12">Integrase catalytic domain-containing protein</fullName>
    </recommendedName>
</protein>
<name>A0A1B9I8C6_9TREE</name>
<keyword evidence="9" id="KW-0239">DNA-directed DNA polymerase</keyword>
<evidence type="ECO:0000256" key="8">
    <source>
        <dbReference type="ARBA" id="ARBA00022918"/>
    </source>
</evidence>
<dbReference type="GO" id="GO:0006310">
    <property type="term" value="P:DNA recombination"/>
    <property type="evidence" value="ECO:0007669"/>
    <property type="project" value="UniProtKB-KW"/>
</dbReference>
<evidence type="ECO:0008006" key="12">
    <source>
        <dbReference type="Google" id="ProtNLM"/>
    </source>
</evidence>
<dbReference type="InterPro" id="IPR039537">
    <property type="entry name" value="Retrotran_Ty1/copia-like"/>
</dbReference>
<dbReference type="AlphaFoldDB" id="A0A1B9I8C6"/>
<dbReference type="GO" id="GO:0015074">
    <property type="term" value="P:DNA integration"/>
    <property type="evidence" value="ECO:0007669"/>
    <property type="project" value="UniProtKB-KW"/>
</dbReference>
<reference evidence="11" key="2">
    <citation type="submission" date="2016-07" db="EMBL/GenBank/DDBJ databases">
        <title>Evolution of pathogenesis and genome organization in the Tremellales.</title>
        <authorList>
            <person name="Cuomo C."/>
            <person name="Litvintseva A."/>
            <person name="Heitman J."/>
            <person name="Chen Y."/>
            <person name="Sun S."/>
            <person name="Springer D."/>
            <person name="Dromer F."/>
            <person name="Young S."/>
            <person name="Zeng Q."/>
            <person name="Chapman S."/>
            <person name="Gujja S."/>
            <person name="Saif S."/>
            <person name="Birren B."/>
        </authorList>
    </citation>
    <scope>NUCLEOTIDE SEQUENCE</scope>
    <source>
        <strain evidence="11">CBS 10737</strain>
    </source>
</reference>
<evidence type="ECO:0000256" key="6">
    <source>
        <dbReference type="ARBA" id="ARBA00022842"/>
    </source>
</evidence>
<dbReference type="EMBL" id="KV700115">
    <property type="protein sequence ID" value="OCF51763.1"/>
    <property type="molecule type" value="Genomic_DNA"/>
</dbReference>
<keyword evidence="2" id="KW-0540">Nuclease</keyword>
<dbReference type="GO" id="GO:0004519">
    <property type="term" value="F:endonuclease activity"/>
    <property type="evidence" value="ECO:0007669"/>
    <property type="project" value="UniProtKB-KW"/>
</dbReference>
<dbReference type="PANTHER" id="PTHR42648">
    <property type="entry name" value="TRANSPOSASE, PUTATIVE-RELATED"/>
    <property type="match status" value="1"/>
</dbReference>
<dbReference type="OrthoDB" id="7691805at2759"/>
<evidence type="ECO:0000256" key="5">
    <source>
        <dbReference type="ARBA" id="ARBA00022801"/>
    </source>
</evidence>
<dbReference type="InterPro" id="IPR036397">
    <property type="entry name" value="RNaseH_sf"/>
</dbReference>
<evidence type="ECO:0000256" key="1">
    <source>
        <dbReference type="ARBA" id="ARBA00022695"/>
    </source>
</evidence>
<organism evidence="11">
    <name type="scientific">Kwoniella pini CBS 10737</name>
    <dbReference type="NCBI Taxonomy" id="1296096"/>
    <lineage>
        <taxon>Eukaryota</taxon>
        <taxon>Fungi</taxon>
        <taxon>Dikarya</taxon>
        <taxon>Basidiomycota</taxon>
        <taxon>Agaricomycotina</taxon>
        <taxon>Tremellomycetes</taxon>
        <taxon>Tremellales</taxon>
        <taxon>Cryptococcaceae</taxon>
        <taxon>Kwoniella</taxon>
    </lineage>
</organism>
<dbReference type="GO" id="GO:0016787">
    <property type="term" value="F:hydrolase activity"/>
    <property type="evidence" value="ECO:0007669"/>
    <property type="project" value="UniProtKB-KW"/>
</dbReference>
<dbReference type="GO" id="GO:0046872">
    <property type="term" value="F:metal ion binding"/>
    <property type="evidence" value="ECO:0007669"/>
    <property type="project" value="UniProtKB-KW"/>
</dbReference>
<evidence type="ECO:0000256" key="9">
    <source>
        <dbReference type="ARBA" id="ARBA00022932"/>
    </source>
</evidence>
<keyword evidence="10" id="KW-0233">DNA recombination</keyword>
<dbReference type="GO" id="GO:0003676">
    <property type="term" value="F:nucleic acid binding"/>
    <property type="evidence" value="ECO:0007669"/>
    <property type="project" value="InterPro"/>
</dbReference>
<dbReference type="InterPro" id="IPR012337">
    <property type="entry name" value="RNaseH-like_sf"/>
</dbReference>
<evidence type="ECO:0000256" key="2">
    <source>
        <dbReference type="ARBA" id="ARBA00022722"/>
    </source>
</evidence>
<keyword evidence="4" id="KW-0255">Endonuclease</keyword>
<keyword evidence="3" id="KW-0479">Metal-binding</keyword>
<keyword evidence="1" id="KW-0548">Nucleotidyltransferase</keyword>
<sequence>MAENKLQLTVKQIRSDPGGEFMSNLAKRYFLDKGIIDTTVAPGVHAQNGRVEQVHLTNLTKLNAFSRNCAPTGKNRMFPFGKWFGKKLKFDRLRSFDIKKEKSWGYANDHSTSDYRIFDIQNKGNYNERWIKKIFKGRAKLVRSRQVDGETDWLTLIQEARWVIKTFVQSADLE</sequence>
<keyword evidence="8" id="KW-0695">RNA-directed DNA polymerase</keyword>
<dbReference type="SUPFAM" id="SSF53098">
    <property type="entry name" value="Ribonuclease H-like"/>
    <property type="match status" value="1"/>
</dbReference>
<keyword evidence="7" id="KW-0229">DNA integration</keyword>
<keyword evidence="5" id="KW-0378">Hydrolase</keyword>
<gene>
    <name evidence="11" type="ORF">I206_02479</name>
</gene>
<dbReference type="GO" id="GO:0003887">
    <property type="term" value="F:DNA-directed DNA polymerase activity"/>
    <property type="evidence" value="ECO:0007669"/>
    <property type="project" value="UniProtKB-KW"/>
</dbReference>
<dbReference type="GO" id="GO:0003964">
    <property type="term" value="F:RNA-directed DNA polymerase activity"/>
    <property type="evidence" value="ECO:0007669"/>
    <property type="project" value="UniProtKB-KW"/>
</dbReference>
<keyword evidence="6" id="KW-0460">Magnesium</keyword>
<reference evidence="11" key="1">
    <citation type="submission" date="2013-07" db="EMBL/GenBank/DDBJ databases">
        <title>The Genome Sequence of Cryptococcus pinus CBS10737.</title>
        <authorList>
            <consortium name="The Broad Institute Genome Sequencing Platform"/>
            <person name="Cuomo C."/>
            <person name="Litvintseva A."/>
            <person name="Chen Y."/>
            <person name="Heitman J."/>
            <person name="Sun S."/>
            <person name="Springer D."/>
            <person name="Dromer F."/>
            <person name="Young S.K."/>
            <person name="Zeng Q."/>
            <person name="Gargeya S."/>
            <person name="Fitzgerald M."/>
            <person name="Abouelleil A."/>
            <person name="Alvarado L."/>
            <person name="Berlin A.M."/>
            <person name="Chapman S.B."/>
            <person name="Dewar J."/>
            <person name="Goldberg J."/>
            <person name="Griggs A."/>
            <person name="Gujja S."/>
            <person name="Hansen M."/>
            <person name="Howarth C."/>
            <person name="Imamovic A."/>
            <person name="Larimer J."/>
            <person name="McCowan C."/>
            <person name="Murphy C."/>
            <person name="Pearson M."/>
            <person name="Priest M."/>
            <person name="Roberts A."/>
            <person name="Saif S."/>
            <person name="Shea T."/>
            <person name="Sykes S."/>
            <person name="Wortman J."/>
            <person name="Nusbaum C."/>
            <person name="Birren B."/>
        </authorList>
    </citation>
    <scope>NUCLEOTIDE SEQUENCE [LARGE SCALE GENOMIC DNA]</scope>
    <source>
        <strain evidence="11">CBS 10737</strain>
    </source>
</reference>
<evidence type="ECO:0000256" key="10">
    <source>
        <dbReference type="ARBA" id="ARBA00023172"/>
    </source>
</evidence>
<evidence type="ECO:0000256" key="7">
    <source>
        <dbReference type="ARBA" id="ARBA00022908"/>
    </source>
</evidence>
<evidence type="ECO:0000256" key="3">
    <source>
        <dbReference type="ARBA" id="ARBA00022723"/>
    </source>
</evidence>
<proteinExistence type="predicted"/>